<proteinExistence type="predicted"/>
<dbReference type="Proteomes" id="UP000182589">
    <property type="component" value="Unassembled WGS sequence"/>
</dbReference>
<evidence type="ECO:0000313" key="3">
    <source>
        <dbReference type="Proteomes" id="UP000182589"/>
    </source>
</evidence>
<keyword evidence="3" id="KW-1185">Reference proteome</keyword>
<reference evidence="3" key="2">
    <citation type="submission" date="2016-10" db="EMBL/GenBank/DDBJ databases">
        <authorList>
            <person name="Varghese N."/>
        </authorList>
    </citation>
    <scope>NUCLEOTIDE SEQUENCE [LARGE SCALE GENOMIC DNA]</scope>
    <source>
        <strain evidence="3">DSM 12489</strain>
    </source>
</reference>
<gene>
    <name evidence="1" type="ORF">Heshes_11550</name>
    <name evidence="2" type="ORF">SAMN04489725_103138</name>
</gene>
<accession>A0A1H2RVA9</accession>
<evidence type="ECO:0000313" key="2">
    <source>
        <dbReference type="EMBL" id="SDW22714.1"/>
    </source>
</evidence>
<protein>
    <submittedName>
        <fullName evidence="2">Uncharacterized protein</fullName>
    </submittedName>
</protein>
<dbReference type="Proteomes" id="UP001157137">
    <property type="component" value="Unassembled WGS sequence"/>
</dbReference>
<dbReference type="RefSeq" id="WP_074691866.1">
    <property type="nucleotide sequence ID" value="NZ_FNOJ01000003.1"/>
</dbReference>
<sequence>MAGLFHDRDSLLQFLNFNGHAFVMDHKQVEDFLVDVVNHQYTFEPVIHVIESHGHPQSQKPDV</sequence>
<dbReference type="EMBL" id="BSRA01000005">
    <property type="protein sequence ID" value="GLV13471.1"/>
    <property type="molecule type" value="Genomic_DNA"/>
</dbReference>
<organism evidence="2 3">
    <name type="scientific">Alicyclobacillus hesperidum</name>
    <dbReference type="NCBI Taxonomy" id="89784"/>
    <lineage>
        <taxon>Bacteria</taxon>
        <taxon>Bacillati</taxon>
        <taxon>Bacillota</taxon>
        <taxon>Bacilli</taxon>
        <taxon>Bacillales</taxon>
        <taxon>Alicyclobacillaceae</taxon>
        <taxon>Alicyclobacillus</taxon>
    </lineage>
</organism>
<dbReference type="AlphaFoldDB" id="A0A1H2RVA9"/>
<reference evidence="2" key="1">
    <citation type="submission" date="2016-10" db="EMBL/GenBank/DDBJ databases">
        <authorList>
            <person name="de Groot N.N."/>
        </authorList>
    </citation>
    <scope>NUCLEOTIDE SEQUENCE [LARGE SCALE GENOMIC DNA]</scope>
    <source>
        <strain evidence="2">DSM 12489</strain>
    </source>
</reference>
<evidence type="ECO:0000313" key="1">
    <source>
        <dbReference type="EMBL" id="GLV13471.1"/>
    </source>
</evidence>
<reference evidence="1" key="3">
    <citation type="submission" date="2023-02" db="EMBL/GenBank/DDBJ databases">
        <title>Proposal of a novel subspecies: Alicyclobacillus hesperidum subspecies aegle.</title>
        <authorList>
            <person name="Goto K."/>
            <person name="Fujii T."/>
            <person name="Yasui K."/>
            <person name="Mochida K."/>
            <person name="Kato-Tanaka Y."/>
            <person name="Morohoshi S."/>
            <person name="An S.Y."/>
            <person name="Kasai H."/>
            <person name="Yokota A."/>
        </authorList>
    </citation>
    <scope>NUCLEOTIDE SEQUENCE</scope>
    <source>
        <strain evidence="1">DSM 12766</strain>
    </source>
</reference>
<name>A0A1H2RVA9_9BACL</name>
<dbReference type="EMBL" id="FNOJ01000003">
    <property type="protein sequence ID" value="SDW22714.1"/>
    <property type="molecule type" value="Genomic_DNA"/>
</dbReference>